<feature type="compositionally biased region" description="Low complexity" evidence="1">
    <location>
        <begin position="40"/>
        <end position="49"/>
    </location>
</feature>
<name>A0A6L7IVY2_9ACTN</name>
<dbReference type="RefSeq" id="WP_160943436.1">
    <property type="nucleotide sequence ID" value="NZ_CP063310.1"/>
</dbReference>
<reference evidence="3 4" key="1">
    <citation type="submission" date="2020-10" db="EMBL/GenBank/DDBJ databases">
        <title>Eggerthella sp. nov., isolated from human feces.</title>
        <authorList>
            <person name="Yajun G."/>
        </authorList>
    </citation>
    <scope>NUCLEOTIDE SEQUENCE [LARGE SCALE GENOMIC DNA]</scope>
    <source>
        <strain evidence="3 4">HF-1101</strain>
    </source>
</reference>
<gene>
    <name evidence="3" type="ORF">GS424_003750</name>
</gene>
<evidence type="ECO:0000313" key="4">
    <source>
        <dbReference type="Proteomes" id="UP000478463"/>
    </source>
</evidence>
<dbReference type="EMBL" id="CP063310">
    <property type="protein sequence ID" value="QOS68977.1"/>
    <property type="molecule type" value="Genomic_DNA"/>
</dbReference>
<keyword evidence="2" id="KW-0732">Signal</keyword>
<organism evidence="3 4">
    <name type="scientific">Eggerthella guodeyinii</name>
    <dbReference type="NCBI Taxonomy" id="2690837"/>
    <lineage>
        <taxon>Bacteria</taxon>
        <taxon>Bacillati</taxon>
        <taxon>Actinomycetota</taxon>
        <taxon>Coriobacteriia</taxon>
        <taxon>Eggerthellales</taxon>
        <taxon>Eggerthellaceae</taxon>
        <taxon>Eggerthella</taxon>
    </lineage>
</organism>
<evidence type="ECO:0000256" key="2">
    <source>
        <dbReference type="SAM" id="SignalP"/>
    </source>
</evidence>
<protein>
    <submittedName>
        <fullName evidence="3">Uncharacterized protein</fullName>
    </submittedName>
</protein>
<dbReference type="NCBIfam" id="NF038353">
    <property type="entry name" value="FxLYD_dom"/>
    <property type="match status" value="1"/>
</dbReference>
<dbReference type="InterPro" id="IPR047676">
    <property type="entry name" value="FxLYD_dom"/>
</dbReference>
<dbReference type="AlphaFoldDB" id="A0A6L7IVY2"/>
<proteinExistence type="predicted"/>
<accession>A0A6L7IVY2</accession>
<feature type="signal peptide" evidence="2">
    <location>
        <begin position="1"/>
        <end position="29"/>
    </location>
</feature>
<feature type="chain" id="PRO_5044226817" evidence="2">
    <location>
        <begin position="30"/>
        <end position="240"/>
    </location>
</feature>
<dbReference type="KEGG" id="egd:GS424_003750"/>
<evidence type="ECO:0000313" key="3">
    <source>
        <dbReference type="EMBL" id="QOS68977.1"/>
    </source>
</evidence>
<sequence length="240" mass="24857">MLAGKKIAGTVCACALALCLAGCTTGGSAESEGAAGEGAAGSETPAATAVDSSTAQPVTLEESGWWAKDGYVHYGVTVANPNDDLGAANTALRVTLFDGNGEVASEQTDEIELVGPGARTGFAGTAGDGWAPAAVTFELVEGSTVWESAEDYQEPLLIENFEEEDKLYFRYEVTGQIANLTDDYLGTASLSILLRDDAGSIVAGYTGAAYRIKAGRTKDFLVTMHSAPDHAATEVYAQPR</sequence>
<dbReference type="Proteomes" id="UP000478463">
    <property type="component" value="Chromosome"/>
</dbReference>
<evidence type="ECO:0000256" key="1">
    <source>
        <dbReference type="SAM" id="MobiDB-lite"/>
    </source>
</evidence>
<feature type="region of interest" description="Disordered" evidence="1">
    <location>
        <begin position="30"/>
        <end position="55"/>
    </location>
</feature>